<dbReference type="SUPFAM" id="SSF160059">
    <property type="entry name" value="PriA/YqbF domain"/>
    <property type="match status" value="1"/>
</dbReference>
<comment type="subcellular location">
    <subcellularLocation>
        <location evidence="1 6">Nucleus</location>
    </subcellularLocation>
</comment>
<dbReference type="SUPFAM" id="SSF158573">
    <property type="entry name" value="GINS helical bundle-like"/>
    <property type="match status" value="1"/>
</dbReference>
<evidence type="ECO:0000256" key="5">
    <source>
        <dbReference type="ARBA" id="ARBA00023242"/>
    </source>
</evidence>
<dbReference type="Gene3D" id="3.40.5.60">
    <property type="match status" value="1"/>
</dbReference>
<proteinExistence type="evidence at transcript level"/>
<evidence type="ECO:0000256" key="6">
    <source>
        <dbReference type="PIRNR" id="PIRNR007764"/>
    </source>
</evidence>
<evidence type="ECO:0000256" key="4">
    <source>
        <dbReference type="ARBA" id="ARBA00022705"/>
    </source>
</evidence>
<organism evidence="9">
    <name type="scientific">Amblyomma cajennense</name>
    <name type="common">Cayenne tick</name>
    <name type="synonym">Acarus cajennensis</name>
    <dbReference type="NCBI Taxonomy" id="34607"/>
    <lineage>
        <taxon>Eukaryota</taxon>
        <taxon>Metazoa</taxon>
        <taxon>Ecdysozoa</taxon>
        <taxon>Arthropoda</taxon>
        <taxon>Chelicerata</taxon>
        <taxon>Arachnida</taxon>
        <taxon>Acari</taxon>
        <taxon>Parasitiformes</taxon>
        <taxon>Ixodida</taxon>
        <taxon>Ixodoidea</taxon>
        <taxon>Ixodidae</taxon>
        <taxon>Amblyomminae</taxon>
        <taxon>Amblyomma</taxon>
    </lineage>
</organism>
<feature type="domain" description="GINS subunit" evidence="7">
    <location>
        <begin position="79"/>
        <end position="147"/>
    </location>
</feature>
<dbReference type="InterPro" id="IPR021151">
    <property type="entry name" value="GINS_A"/>
</dbReference>
<dbReference type="PANTHER" id="PTHR21206:SF0">
    <property type="entry name" value="DNA REPLICATION COMPLEX GINS PROTEIN SLD5"/>
    <property type="match status" value="1"/>
</dbReference>
<evidence type="ECO:0000256" key="1">
    <source>
        <dbReference type="ARBA" id="ARBA00004123"/>
    </source>
</evidence>
<name>A0A023FG22_AMBCJ</name>
<evidence type="ECO:0000256" key="2">
    <source>
        <dbReference type="ARBA" id="ARBA00008187"/>
    </source>
</evidence>
<dbReference type="EMBL" id="GBBK01003551">
    <property type="protein sequence ID" value="JAC20931.1"/>
    <property type="molecule type" value="mRNA"/>
</dbReference>
<dbReference type="GO" id="GO:0006261">
    <property type="term" value="P:DNA-templated DNA replication"/>
    <property type="evidence" value="ECO:0007669"/>
    <property type="project" value="InterPro"/>
</dbReference>
<dbReference type="Pfam" id="PF05916">
    <property type="entry name" value="Sld5"/>
    <property type="match status" value="1"/>
</dbReference>
<keyword evidence="5 6" id="KW-0539">Nucleus</keyword>
<dbReference type="CDD" id="cd11711">
    <property type="entry name" value="GINS_A_Sld5"/>
    <property type="match status" value="1"/>
</dbReference>
<reference evidence="9" key="1">
    <citation type="submission" date="2014-03" db="EMBL/GenBank/DDBJ databases">
        <title>The sialotranscriptome of Amblyomma triste, Amblyomma parvum and Amblyomma cajennense ticks, uncovered by 454-based RNA-seq.</title>
        <authorList>
            <person name="Garcia G.R."/>
            <person name="Gardinassi L.G."/>
            <person name="Ribeiro J.M."/>
            <person name="Anatriello E."/>
            <person name="Ferreira B.R."/>
            <person name="Moreira H.N."/>
            <person name="Mafra C."/>
            <person name="Olegario M.M."/>
            <person name="Szabo P.J."/>
            <person name="Miranda-Santos I.K."/>
            <person name="Maruyama S.R."/>
        </authorList>
    </citation>
    <scope>NUCLEOTIDE SEQUENCE</scope>
    <source>
        <strain evidence="9">Uberlandia</strain>
        <tissue evidence="9">Salivary glands</tissue>
    </source>
</reference>
<dbReference type="InterPro" id="IPR008591">
    <property type="entry name" value="GINS_Sld5"/>
</dbReference>
<protein>
    <recommendedName>
        <fullName evidence="3 6">DNA replication complex GINS protein SLD5</fullName>
    </recommendedName>
</protein>
<sequence length="228" mass="26223">MDSEPDVEGIANKYGYVESHEEECTSAEQLVQKLEEAWLNESFSPELLPYQNDIVECVLDQLRYMKENLQGIGKNGFRATMHKMEVERIQYILTSYLKIRLGKIEKHGAFVLEQQERNEIDSDDLLSLEERRFARAYVASIEDYLHDVALVHMPFNQQDFSMASVDAGPDLDEYVFLKVKRQTLGVVVDEETSQSRDGEVIDLDEGSQHIIRYRVIAPLVKDGSVVLF</sequence>
<evidence type="ECO:0000313" key="9">
    <source>
        <dbReference type="EMBL" id="JAC20931.1"/>
    </source>
</evidence>
<dbReference type="Gene3D" id="1.20.58.1030">
    <property type="match status" value="1"/>
</dbReference>
<evidence type="ECO:0000259" key="7">
    <source>
        <dbReference type="Pfam" id="PF05916"/>
    </source>
</evidence>
<feature type="domain" description="DNA replication complex GINS protein SLD5 C-terminal" evidence="8">
    <location>
        <begin position="169"/>
        <end position="227"/>
    </location>
</feature>
<comment type="function">
    <text evidence="6">The GINS complex plays an essential role in the initiation of DNA replication.</text>
</comment>
<comment type="similarity">
    <text evidence="2 6">Belongs to the GINS4/SLD5 family.</text>
</comment>
<dbReference type="GO" id="GO:0000811">
    <property type="term" value="C:GINS complex"/>
    <property type="evidence" value="ECO:0007669"/>
    <property type="project" value="UniProtKB-UniRule"/>
</dbReference>
<evidence type="ECO:0000256" key="3">
    <source>
        <dbReference type="ARBA" id="ARBA00014804"/>
    </source>
</evidence>
<dbReference type="Pfam" id="PF16922">
    <property type="entry name" value="SLD5_C"/>
    <property type="match status" value="1"/>
</dbReference>
<dbReference type="PIRSF" id="PIRSF007764">
    <property type="entry name" value="Sld5"/>
    <property type="match status" value="1"/>
</dbReference>
<accession>A0A023FG22</accession>
<keyword evidence="4 6" id="KW-0235">DNA replication</keyword>
<dbReference type="InterPro" id="IPR038749">
    <property type="entry name" value="Sld5_GINS_A"/>
</dbReference>
<dbReference type="PANTHER" id="PTHR21206">
    <property type="entry name" value="SLD5 PROTEIN"/>
    <property type="match status" value="1"/>
</dbReference>
<dbReference type="FunFam" id="3.40.5.60:FF:000001">
    <property type="entry name" value="DNA replication complex GINS protein SLD5"/>
    <property type="match status" value="1"/>
</dbReference>
<dbReference type="GO" id="GO:0000727">
    <property type="term" value="P:double-strand break repair via break-induced replication"/>
    <property type="evidence" value="ECO:0007669"/>
    <property type="project" value="TreeGrafter"/>
</dbReference>
<dbReference type="InterPro" id="IPR036224">
    <property type="entry name" value="GINS_bundle-like_dom_sf"/>
</dbReference>
<evidence type="ECO:0000259" key="8">
    <source>
        <dbReference type="Pfam" id="PF16922"/>
    </source>
</evidence>
<dbReference type="AlphaFoldDB" id="A0A023FG22"/>
<dbReference type="CDD" id="cd21692">
    <property type="entry name" value="GINS_B_Sld5"/>
    <property type="match status" value="1"/>
</dbReference>
<dbReference type="InterPro" id="IPR031633">
    <property type="entry name" value="SLD5_C"/>
</dbReference>